<organism evidence="2 3">
    <name type="scientific">Phytophthora palmivora</name>
    <dbReference type="NCBI Taxonomy" id="4796"/>
    <lineage>
        <taxon>Eukaryota</taxon>
        <taxon>Sar</taxon>
        <taxon>Stramenopiles</taxon>
        <taxon>Oomycota</taxon>
        <taxon>Peronosporomycetes</taxon>
        <taxon>Peronosporales</taxon>
        <taxon>Peronosporaceae</taxon>
        <taxon>Phytophthora</taxon>
    </lineage>
</organism>
<feature type="region of interest" description="Disordered" evidence="1">
    <location>
        <begin position="116"/>
        <end position="138"/>
    </location>
</feature>
<protein>
    <submittedName>
        <fullName evidence="2">Uncharacterized protein</fullName>
    </submittedName>
</protein>
<accession>A0A2P4XB50</accession>
<evidence type="ECO:0000256" key="1">
    <source>
        <dbReference type="SAM" id="MobiDB-lite"/>
    </source>
</evidence>
<sequence length="356" mass="39616">MGALHVAPMIVQNEPLFVNDIEAARCVLLAPHRIPLKEFTSLWKKPEVRSPCGGTLAYSPRTPQPNLRQKPVLEMVQELKELREDRLLSYILDQRDLRIGFAHCSVNPGTVHRKAAKKPRTTYGPAVVDPRSQRHSDSQLGAGLLAPTCPVTRDNLTTSQAAGASQVMEVELSVPIKEGGRSPHTLLSMMLLLSLILLDPQLRVRHLRGRVYAIEIALGLGPGGQAAAQAGKPGALEVFHQDLDTLSCENREVHGCADRRLPASALKEHRRDLDALSHEVHGRIPSYEPQEYSYHSGYGRTRQIVLPLKTPLVERRVRCHRLWKVNGIRRAMSGQDHKGSNEAMLQLVALYRANHL</sequence>
<evidence type="ECO:0000313" key="3">
    <source>
        <dbReference type="Proteomes" id="UP000237271"/>
    </source>
</evidence>
<dbReference type="EMBL" id="NCKW01015499">
    <property type="protein sequence ID" value="POM62781.1"/>
    <property type="molecule type" value="Genomic_DNA"/>
</dbReference>
<reference evidence="2 3" key="1">
    <citation type="journal article" date="2017" name="Genome Biol. Evol.">
        <title>Phytophthora megakarya and P. palmivora, closely related causal agents of cacao black pod rot, underwent increases in genome sizes and gene numbers by different mechanisms.</title>
        <authorList>
            <person name="Ali S.S."/>
            <person name="Shao J."/>
            <person name="Lary D.J."/>
            <person name="Kronmiller B."/>
            <person name="Shen D."/>
            <person name="Strem M.D."/>
            <person name="Amoako-Attah I."/>
            <person name="Akrofi A.Y."/>
            <person name="Begoude B.A."/>
            <person name="Ten Hoopen G.M."/>
            <person name="Coulibaly K."/>
            <person name="Kebe B.I."/>
            <person name="Melnick R.L."/>
            <person name="Guiltinan M.J."/>
            <person name="Tyler B.M."/>
            <person name="Meinhardt L.W."/>
            <person name="Bailey B.A."/>
        </authorList>
    </citation>
    <scope>NUCLEOTIDE SEQUENCE [LARGE SCALE GENOMIC DNA]</scope>
    <source>
        <strain evidence="3">sbr112.9</strain>
    </source>
</reference>
<dbReference type="AlphaFoldDB" id="A0A2P4XB50"/>
<name>A0A2P4XB50_9STRA</name>
<comment type="caution">
    <text evidence="2">The sequence shown here is derived from an EMBL/GenBank/DDBJ whole genome shotgun (WGS) entry which is preliminary data.</text>
</comment>
<gene>
    <name evidence="2" type="ORF">PHPALM_28013</name>
</gene>
<proteinExistence type="predicted"/>
<keyword evidence="3" id="KW-1185">Reference proteome</keyword>
<dbReference type="Proteomes" id="UP000237271">
    <property type="component" value="Unassembled WGS sequence"/>
</dbReference>
<evidence type="ECO:0000313" key="2">
    <source>
        <dbReference type="EMBL" id="POM62781.1"/>
    </source>
</evidence>